<sequence length="325" mass="35423">MADMPPHFAIAYTPTYHSTIPANIDPSTVKLPSPFIAVVTGAGKGLGYHISLAFAKAGASGICISSRTQADLDTLIAEINNINKNVEVLSVICDTQSPESVLSLEKAVRDKWARCDVLVANAGVISSYISRKTHGDKNQHSTSNLPIGLLEDEDWSRVLNINLLGTWRVTKALLPLLIETTDGPQTVIVNTSLAAHSTDSSFTPIAYNVSKIAVNRLVEHVDKDHRGKDGVHAYALHPGAVLTPQTQNHEGEVWGNVEGIRKEGKEGGILMDDEGLAGAWCVWLGREKRGWLSGRYVSVNWDVEELEGKRGEIEERDALKFRMVV</sequence>
<evidence type="ECO:0000313" key="3">
    <source>
        <dbReference type="EMBL" id="KAF2006348.1"/>
    </source>
</evidence>
<keyword evidence="2" id="KW-0560">Oxidoreductase</keyword>
<dbReference type="OrthoDB" id="1933717at2759"/>
<keyword evidence="4" id="KW-1185">Reference proteome</keyword>
<dbReference type="AlphaFoldDB" id="A0A6A5WYV4"/>
<dbReference type="InterPro" id="IPR002347">
    <property type="entry name" value="SDR_fam"/>
</dbReference>
<dbReference type="PANTHER" id="PTHR43008">
    <property type="entry name" value="BENZIL REDUCTASE"/>
    <property type="match status" value="1"/>
</dbReference>
<dbReference type="PRINTS" id="PR00081">
    <property type="entry name" value="GDHRDH"/>
</dbReference>
<dbReference type="GO" id="GO:0016616">
    <property type="term" value="F:oxidoreductase activity, acting on the CH-OH group of donors, NAD or NADP as acceptor"/>
    <property type="evidence" value="ECO:0007669"/>
    <property type="project" value="UniProtKB-ARBA"/>
</dbReference>
<evidence type="ECO:0000313" key="4">
    <source>
        <dbReference type="Proteomes" id="UP000799779"/>
    </source>
</evidence>
<dbReference type="SUPFAM" id="SSF51735">
    <property type="entry name" value="NAD(P)-binding Rossmann-fold domains"/>
    <property type="match status" value="1"/>
</dbReference>
<reference evidence="3" key="1">
    <citation type="journal article" date="2020" name="Stud. Mycol.">
        <title>101 Dothideomycetes genomes: a test case for predicting lifestyles and emergence of pathogens.</title>
        <authorList>
            <person name="Haridas S."/>
            <person name="Albert R."/>
            <person name="Binder M."/>
            <person name="Bloem J."/>
            <person name="Labutti K."/>
            <person name="Salamov A."/>
            <person name="Andreopoulos B."/>
            <person name="Baker S."/>
            <person name="Barry K."/>
            <person name="Bills G."/>
            <person name="Bluhm B."/>
            <person name="Cannon C."/>
            <person name="Castanera R."/>
            <person name="Culley D."/>
            <person name="Daum C."/>
            <person name="Ezra D."/>
            <person name="Gonzalez J."/>
            <person name="Henrissat B."/>
            <person name="Kuo A."/>
            <person name="Liang C."/>
            <person name="Lipzen A."/>
            <person name="Lutzoni F."/>
            <person name="Magnuson J."/>
            <person name="Mondo S."/>
            <person name="Nolan M."/>
            <person name="Ohm R."/>
            <person name="Pangilinan J."/>
            <person name="Park H.-J."/>
            <person name="Ramirez L."/>
            <person name="Alfaro M."/>
            <person name="Sun H."/>
            <person name="Tritt A."/>
            <person name="Yoshinaga Y."/>
            <person name="Zwiers L.-H."/>
            <person name="Turgeon B."/>
            <person name="Goodwin S."/>
            <person name="Spatafora J."/>
            <person name="Crous P."/>
            <person name="Grigoriev I."/>
        </authorList>
    </citation>
    <scope>NUCLEOTIDE SEQUENCE</scope>
    <source>
        <strain evidence="3">CBS 123094</strain>
    </source>
</reference>
<dbReference type="PANTHER" id="PTHR43008:SF7">
    <property type="entry name" value="SHORT CHAIN DEHYDROGENASE_REDUCTASE (AFU_ORTHOLOGUE AFUA_2G00830)"/>
    <property type="match status" value="1"/>
</dbReference>
<accession>A0A6A5WYV4</accession>
<gene>
    <name evidence="3" type="ORF">P154DRAFT_603897</name>
</gene>
<dbReference type="Proteomes" id="UP000799779">
    <property type="component" value="Unassembled WGS sequence"/>
</dbReference>
<dbReference type="GO" id="GO:0050664">
    <property type="term" value="F:oxidoreductase activity, acting on NAD(P)H, oxygen as acceptor"/>
    <property type="evidence" value="ECO:0007669"/>
    <property type="project" value="TreeGrafter"/>
</dbReference>
<comment type="similarity">
    <text evidence="1">Belongs to the short-chain dehydrogenases/reductases (SDR) family.</text>
</comment>
<evidence type="ECO:0000256" key="1">
    <source>
        <dbReference type="ARBA" id="ARBA00006484"/>
    </source>
</evidence>
<organism evidence="3 4">
    <name type="scientific">Amniculicola lignicola CBS 123094</name>
    <dbReference type="NCBI Taxonomy" id="1392246"/>
    <lineage>
        <taxon>Eukaryota</taxon>
        <taxon>Fungi</taxon>
        <taxon>Dikarya</taxon>
        <taxon>Ascomycota</taxon>
        <taxon>Pezizomycotina</taxon>
        <taxon>Dothideomycetes</taxon>
        <taxon>Pleosporomycetidae</taxon>
        <taxon>Pleosporales</taxon>
        <taxon>Amniculicolaceae</taxon>
        <taxon>Amniculicola</taxon>
    </lineage>
</organism>
<protein>
    <submittedName>
        <fullName evidence="3">NAD(P)-binding protein</fullName>
    </submittedName>
</protein>
<proteinExistence type="inferred from homology"/>
<dbReference type="Pfam" id="PF00106">
    <property type="entry name" value="adh_short"/>
    <property type="match status" value="1"/>
</dbReference>
<dbReference type="InterPro" id="IPR036291">
    <property type="entry name" value="NAD(P)-bd_dom_sf"/>
</dbReference>
<dbReference type="Gene3D" id="3.40.50.720">
    <property type="entry name" value="NAD(P)-binding Rossmann-like Domain"/>
    <property type="match status" value="1"/>
</dbReference>
<dbReference type="CDD" id="cd05233">
    <property type="entry name" value="SDR_c"/>
    <property type="match status" value="1"/>
</dbReference>
<name>A0A6A5WYV4_9PLEO</name>
<dbReference type="EMBL" id="ML977560">
    <property type="protein sequence ID" value="KAF2006348.1"/>
    <property type="molecule type" value="Genomic_DNA"/>
</dbReference>
<evidence type="ECO:0000256" key="2">
    <source>
        <dbReference type="ARBA" id="ARBA00023002"/>
    </source>
</evidence>